<dbReference type="InterPro" id="IPR007344">
    <property type="entry name" value="GrpB/CoaE"/>
</dbReference>
<dbReference type="SUPFAM" id="SSF81301">
    <property type="entry name" value="Nucleotidyltransferase"/>
    <property type="match status" value="1"/>
</dbReference>
<proteinExistence type="predicted"/>
<accession>A0ABS9KMS7</accession>
<sequence>MKFIEPYGLSWKAEFEKLYHVFRNELSDLNPPIDIQHVGSTSIPGMIAKPILDIDIIISDPAQLQLIHQKLEKIGYQPKGEQGIPGRFAFRQTSSQTPQTATKDTWQNHHLYVCLADSVALKNHLGFRNALLKDARLADQYAQLKQTLCSNPDITMEQYWKSKTAFIVSVLANAGFSENELADIENANK</sequence>
<keyword evidence="2" id="KW-1185">Reference proteome</keyword>
<dbReference type="EMBL" id="JAKLTR010000002">
    <property type="protein sequence ID" value="MCG2613613.1"/>
    <property type="molecule type" value="Genomic_DNA"/>
</dbReference>
<dbReference type="Proteomes" id="UP001165367">
    <property type="component" value="Unassembled WGS sequence"/>
</dbReference>
<dbReference type="InterPro" id="IPR043519">
    <property type="entry name" value="NT_sf"/>
</dbReference>
<dbReference type="Pfam" id="PF04229">
    <property type="entry name" value="GrpB"/>
    <property type="match status" value="1"/>
</dbReference>
<reference evidence="1" key="1">
    <citation type="submission" date="2022-01" db="EMBL/GenBank/DDBJ databases">
        <authorList>
            <person name="Jo J.-H."/>
            <person name="Im W.-T."/>
        </authorList>
    </citation>
    <scope>NUCLEOTIDE SEQUENCE</scope>
    <source>
        <strain evidence="1">NA20</strain>
    </source>
</reference>
<dbReference type="Gene3D" id="3.30.460.10">
    <property type="entry name" value="Beta Polymerase, domain 2"/>
    <property type="match status" value="1"/>
</dbReference>
<name>A0ABS9KMS7_9BACT</name>
<dbReference type="RefSeq" id="WP_237869085.1">
    <property type="nucleotide sequence ID" value="NZ_JAKLTR010000002.1"/>
</dbReference>
<organism evidence="1 2">
    <name type="scientific">Terrimonas ginsenosidimutans</name>
    <dbReference type="NCBI Taxonomy" id="2908004"/>
    <lineage>
        <taxon>Bacteria</taxon>
        <taxon>Pseudomonadati</taxon>
        <taxon>Bacteroidota</taxon>
        <taxon>Chitinophagia</taxon>
        <taxon>Chitinophagales</taxon>
        <taxon>Chitinophagaceae</taxon>
        <taxon>Terrimonas</taxon>
    </lineage>
</organism>
<protein>
    <submittedName>
        <fullName evidence="1">GrpB family protein</fullName>
    </submittedName>
</protein>
<comment type="caution">
    <text evidence="1">The sequence shown here is derived from an EMBL/GenBank/DDBJ whole genome shotgun (WGS) entry which is preliminary data.</text>
</comment>
<evidence type="ECO:0000313" key="1">
    <source>
        <dbReference type="EMBL" id="MCG2613613.1"/>
    </source>
</evidence>
<dbReference type="PANTHER" id="PTHR34822">
    <property type="entry name" value="GRPB DOMAIN PROTEIN (AFU_ORTHOLOGUE AFUA_1G01530)"/>
    <property type="match status" value="1"/>
</dbReference>
<evidence type="ECO:0000313" key="2">
    <source>
        <dbReference type="Proteomes" id="UP001165367"/>
    </source>
</evidence>
<dbReference type="PANTHER" id="PTHR34822:SF1">
    <property type="entry name" value="GRPB FAMILY PROTEIN"/>
    <property type="match status" value="1"/>
</dbReference>
<gene>
    <name evidence="1" type="ORF">LZZ85_04945</name>
</gene>